<gene>
    <name evidence="1" type="ORF">R3W88_026625</name>
</gene>
<evidence type="ECO:0000313" key="1">
    <source>
        <dbReference type="EMBL" id="KAK4723846.1"/>
    </source>
</evidence>
<dbReference type="EMBL" id="JAWPEI010000006">
    <property type="protein sequence ID" value="KAK4723846.1"/>
    <property type="molecule type" value="Genomic_DNA"/>
</dbReference>
<organism evidence="1 2">
    <name type="scientific">Solanum pinnatisectum</name>
    <name type="common">tansyleaf nightshade</name>
    <dbReference type="NCBI Taxonomy" id="50273"/>
    <lineage>
        <taxon>Eukaryota</taxon>
        <taxon>Viridiplantae</taxon>
        <taxon>Streptophyta</taxon>
        <taxon>Embryophyta</taxon>
        <taxon>Tracheophyta</taxon>
        <taxon>Spermatophyta</taxon>
        <taxon>Magnoliopsida</taxon>
        <taxon>eudicotyledons</taxon>
        <taxon>Gunneridae</taxon>
        <taxon>Pentapetalae</taxon>
        <taxon>asterids</taxon>
        <taxon>lamiids</taxon>
        <taxon>Solanales</taxon>
        <taxon>Solanaceae</taxon>
        <taxon>Solanoideae</taxon>
        <taxon>Solaneae</taxon>
        <taxon>Solanum</taxon>
    </lineage>
</organism>
<keyword evidence="2" id="KW-1185">Reference proteome</keyword>
<comment type="caution">
    <text evidence="1">The sequence shown here is derived from an EMBL/GenBank/DDBJ whole genome shotgun (WGS) entry which is preliminary data.</text>
</comment>
<evidence type="ECO:0000313" key="2">
    <source>
        <dbReference type="Proteomes" id="UP001311915"/>
    </source>
</evidence>
<protein>
    <submittedName>
        <fullName evidence="1">Uncharacterized protein</fullName>
    </submittedName>
</protein>
<sequence>MEEQSPSKRITRGIHLHATNLVGNSSFSLDLTQFFEAIAGSIVKYEDIDSSNMTKKEIRSMFLNDPLILIKISKERKRREKKELIIMI</sequence>
<proteinExistence type="predicted"/>
<dbReference type="Proteomes" id="UP001311915">
    <property type="component" value="Unassembled WGS sequence"/>
</dbReference>
<name>A0AAV9LDT4_9SOLN</name>
<reference evidence="1 2" key="1">
    <citation type="submission" date="2023-10" db="EMBL/GenBank/DDBJ databases">
        <title>Genome-Wide Identification Analysis in wild type Solanum Pinnatisectum Reveals Some Genes Defensing Phytophthora Infestans.</title>
        <authorList>
            <person name="Sun C."/>
        </authorList>
    </citation>
    <scope>NUCLEOTIDE SEQUENCE [LARGE SCALE GENOMIC DNA]</scope>
    <source>
        <strain evidence="1">LQN</strain>
        <tissue evidence="1">Leaf</tissue>
    </source>
</reference>
<accession>A0AAV9LDT4</accession>
<dbReference type="AlphaFoldDB" id="A0AAV9LDT4"/>